<protein>
    <submittedName>
        <fullName evidence="4">Uncharacterized protein</fullName>
    </submittedName>
</protein>
<dbReference type="Proteomes" id="UP000255110">
    <property type="component" value="Unassembled WGS sequence"/>
</dbReference>
<accession>A0A378LDP2</accession>
<evidence type="ECO:0000313" key="6">
    <source>
        <dbReference type="Proteomes" id="UP000255110"/>
    </source>
</evidence>
<name>A0A378LDP2_9GAMM</name>
<reference evidence="4 6" key="2">
    <citation type="submission" date="2018-06" db="EMBL/GenBank/DDBJ databases">
        <authorList>
            <consortium name="Pathogen Informatics"/>
            <person name="Doyle S."/>
        </authorList>
    </citation>
    <scope>NUCLEOTIDE SEQUENCE [LARGE SCALE GENOMIC DNA]</scope>
    <source>
        <strain evidence="4 6">NCTC11991</strain>
    </source>
</reference>
<dbReference type="EMBL" id="LNYZ01000005">
    <property type="protein sequence ID" value="KTD79624.1"/>
    <property type="molecule type" value="Genomic_DNA"/>
</dbReference>
<keyword evidence="5" id="KW-1185">Reference proteome</keyword>
<dbReference type="OrthoDB" id="5650317at2"/>
<evidence type="ECO:0000256" key="1">
    <source>
        <dbReference type="SAM" id="Coils"/>
    </source>
</evidence>
<dbReference type="RefSeq" id="WP_058476417.1">
    <property type="nucleotide sequence ID" value="NZ_CAAAIO010000004.1"/>
</dbReference>
<sequence>MRSKGGLGSVFFRNPTHAGRHLGSRQLWTRSLEYSQKNSTQIVFQTNCFKSSTVRGAPFFDFTRNPFRTLFWDNSIYEFLFRGMSKAESDEEPINKALGGLVGRRAHLLQHKDPDVVRETLEEHQSGHIAGISLTKKFRRGLSFSAFLGKGHEVFIVDERNIPKKHLLRQDYSGFIGYTTRDDELNYTYEKETTPPAFHRSCALCRINREGWNVSIEHNPLYVDQDILTKELQQEYRGVLKKFYNISSFIRTKGLPLKLSSSEEQVIKEYEVAQKKFYLDMIEELKGTVQELDEAHEKAIVKELTKNPMLEIVTSSESQIEEVEEEPGNPSSALKS</sequence>
<evidence type="ECO:0000313" key="3">
    <source>
        <dbReference type="EMBL" id="KTD79624.1"/>
    </source>
</evidence>
<dbReference type="AlphaFoldDB" id="A0A378LDP2"/>
<proteinExistence type="predicted"/>
<gene>
    <name evidence="3" type="ORF">Lstg_0840</name>
    <name evidence="4" type="ORF">NCTC11991_03117</name>
</gene>
<keyword evidence="1" id="KW-0175">Coiled coil</keyword>
<evidence type="ECO:0000313" key="5">
    <source>
        <dbReference type="Proteomes" id="UP000054820"/>
    </source>
</evidence>
<evidence type="ECO:0000313" key="4">
    <source>
        <dbReference type="EMBL" id="STY24490.1"/>
    </source>
</evidence>
<organism evidence="4 6">
    <name type="scientific">Legionella steigerwaltii</name>
    <dbReference type="NCBI Taxonomy" id="460"/>
    <lineage>
        <taxon>Bacteria</taxon>
        <taxon>Pseudomonadati</taxon>
        <taxon>Pseudomonadota</taxon>
        <taxon>Gammaproteobacteria</taxon>
        <taxon>Legionellales</taxon>
        <taxon>Legionellaceae</taxon>
        <taxon>Legionella</taxon>
    </lineage>
</organism>
<feature type="coiled-coil region" evidence="1">
    <location>
        <begin position="275"/>
        <end position="302"/>
    </location>
</feature>
<reference evidence="3 5" key="1">
    <citation type="submission" date="2015-11" db="EMBL/GenBank/DDBJ databases">
        <title>Genomic analysis of 38 Legionella species identifies large and diverse effector repertoires.</title>
        <authorList>
            <person name="Burstein D."/>
            <person name="Amaro F."/>
            <person name="Zusman T."/>
            <person name="Lifshitz Z."/>
            <person name="Cohen O."/>
            <person name="Gilbert J.A."/>
            <person name="Pupko T."/>
            <person name="Shuman H.A."/>
            <person name="Segal G."/>
        </authorList>
    </citation>
    <scope>NUCLEOTIDE SEQUENCE [LARGE SCALE GENOMIC DNA]</scope>
    <source>
        <strain evidence="3 5">SC-18-C9</strain>
    </source>
</reference>
<dbReference type="EMBL" id="UGOY01000001">
    <property type="protein sequence ID" value="STY24490.1"/>
    <property type="molecule type" value="Genomic_DNA"/>
</dbReference>
<evidence type="ECO:0000256" key="2">
    <source>
        <dbReference type="SAM" id="MobiDB-lite"/>
    </source>
</evidence>
<feature type="region of interest" description="Disordered" evidence="2">
    <location>
        <begin position="315"/>
        <end position="336"/>
    </location>
</feature>
<dbReference type="Proteomes" id="UP000054820">
    <property type="component" value="Unassembled WGS sequence"/>
</dbReference>